<dbReference type="GO" id="GO:0005524">
    <property type="term" value="F:ATP binding"/>
    <property type="evidence" value="ECO:0007669"/>
    <property type="project" value="InterPro"/>
</dbReference>
<feature type="transmembrane region" description="Helical" evidence="6">
    <location>
        <begin position="1357"/>
        <end position="1379"/>
    </location>
</feature>
<feature type="transmembrane region" description="Helical" evidence="6">
    <location>
        <begin position="417"/>
        <end position="434"/>
    </location>
</feature>
<accession>A0A8J2PGP3</accession>
<evidence type="ECO:0000256" key="5">
    <source>
        <dbReference type="SAM" id="MobiDB-lite"/>
    </source>
</evidence>
<protein>
    <recommendedName>
        <fullName evidence="7">ABC transporter domain-containing protein</fullName>
    </recommendedName>
</protein>
<comment type="subcellular location">
    <subcellularLocation>
        <location evidence="1">Membrane</location>
        <topology evidence="1">Multi-pass membrane protein</topology>
    </subcellularLocation>
</comment>
<evidence type="ECO:0000256" key="1">
    <source>
        <dbReference type="ARBA" id="ARBA00004141"/>
    </source>
</evidence>
<feature type="region of interest" description="Disordered" evidence="5">
    <location>
        <begin position="52"/>
        <end position="72"/>
    </location>
</feature>
<comment type="caution">
    <text evidence="8">The sequence shown here is derived from an EMBL/GenBank/DDBJ whole genome shotgun (WGS) entry which is preliminary data.</text>
</comment>
<dbReference type="GO" id="GO:0016020">
    <property type="term" value="C:membrane"/>
    <property type="evidence" value="ECO:0007669"/>
    <property type="project" value="UniProtKB-SubCell"/>
</dbReference>
<dbReference type="Proteomes" id="UP000708208">
    <property type="component" value="Unassembled WGS sequence"/>
</dbReference>
<dbReference type="InterPro" id="IPR003439">
    <property type="entry name" value="ABC_transporter-like_ATP-bd"/>
</dbReference>
<dbReference type="InterPro" id="IPR017871">
    <property type="entry name" value="ABC_transporter-like_CS"/>
</dbReference>
<evidence type="ECO:0000256" key="3">
    <source>
        <dbReference type="ARBA" id="ARBA00022989"/>
    </source>
</evidence>
<name>A0A8J2PGP3_9HEXA</name>
<evidence type="ECO:0000256" key="6">
    <source>
        <dbReference type="SAM" id="Phobius"/>
    </source>
</evidence>
<dbReference type="InterPro" id="IPR056264">
    <property type="entry name" value="R2_ABCA1-4-like"/>
</dbReference>
<feature type="transmembrane region" description="Helical" evidence="6">
    <location>
        <begin position="919"/>
        <end position="938"/>
    </location>
</feature>
<feature type="transmembrane region" description="Helical" evidence="6">
    <location>
        <begin position="1190"/>
        <end position="1215"/>
    </location>
</feature>
<feature type="transmembrane region" description="Helical" evidence="6">
    <location>
        <begin position="294"/>
        <end position="317"/>
    </location>
</feature>
<dbReference type="CDD" id="cd03263">
    <property type="entry name" value="ABC_subfamily_A"/>
    <property type="match status" value="2"/>
</dbReference>
<dbReference type="InterPro" id="IPR003593">
    <property type="entry name" value="AAA+_ATPase"/>
</dbReference>
<dbReference type="EMBL" id="CAJVCH010527265">
    <property type="protein sequence ID" value="CAG7822733.1"/>
    <property type="molecule type" value="Genomic_DNA"/>
</dbReference>
<feature type="transmembrane region" description="Helical" evidence="6">
    <location>
        <begin position="387"/>
        <end position="405"/>
    </location>
</feature>
<dbReference type="PANTHER" id="PTHR19229:SF250">
    <property type="entry name" value="ABC TRANSPORTER DOMAIN-CONTAINING PROTEIN-RELATED"/>
    <property type="match status" value="1"/>
</dbReference>
<evidence type="ECO:0000256" key="2">
    <source>
        <dbReference type="ARBA" id="ARBA00022692"/>
    </source>
</evidence>
<dbReference type="PANTHER" id="PTHR19229">
    <property type="entry name" value="ATP-BINDING CASSETTE TRANSPORTER SUBFAMILY A ABCA"/>
    <property type="match status" value="1"/>
</dbReference>
<dbReference type="SMART" id="SM00382">
    <property type="entry name" value="AAA"/>
    <property type="match status" value="2"/>
</dbReference>
<feature type="domain" description="ABC transporter" evidence="7">
    <location>
        <begin position="496"/>
        <end position="726"/>
    </location>
</feature>
<reference evidence="8" key="1">
    <citation type="submission" date="2021-06" db="EMBL/GenBank/DDBJ databases">
        <authorList>
            <person name="Hodson N. C."/>
            <person name="Mongue J. A."/>
            <person name="Jaron S. K."/>
        </authorList>
    </citation>
    <scope>NUCLEOTIDE SEQUENCE</scope>
</reference>
<feature type="transmembrane region" description="Helical" evidence="6">
    <location>
        <begin position="329"/>
        <end position="350"/>
    </location>
</feature>
<dbReference type="Pfam" id="PF23321">
    <property type="entry name" value="R1_ABCA1"/>
    <property type="match status" value="1"/>
</dbReference>
<dbReference type="FunFam" id="3.40.50.300:FF:002470">
    <property type="entry name" value="ABC transporter, putative"/>
    <property type="match status" value="1"/>
</dbReference>
<proteinExistence type="predicted"/>
<dbReference type="PROSITE" id="PS50893">
    <property type="entry name" value="ABC_TRANSPORTER_2"/>
    <property type="match status" value="2"/>
</dbReference>
<dbReference type="Pfam" id="PF12698">
    <property type="entry name" value="ABC2_membrane_3"/>
    <property type="match status" value="2"/>
</dbReference>
<keyword evidence="3 6" id="KW-1133">Transmembrane helix</keyword>
<evidence type="ECO:0000313" key="8">
    <source>
        <dbReference type="EMBL" id="CAG7822733.1"/>
    </source>
</evidence>
<feature type="transmembrane region" description="Helical" evidence="6">
    <location>
        <begin position="1151"/>
        <end position="1178"/>
    </location>
</feature>
<dbReference type="FunFam" id="3.40.50.300:FF:000933">
    <property type="entry name" value="ABC transporter A family member 7"/>
    <property type="match status" value="1"/>
</dbReference>
<feature type="transmembrane region" description="Helical" evidence="6">
    <location>
        <begin position="362"/>
        <end position="381"/>
    </location>
</feature>
<feature type="transmembrane region" description="Helical" evidence="6">
    <location>
        <begin position="1221"/>
        <end position="1243"/>
    </location>
</feature>
<evidence type="ECO:0000259" key="7">
    <source>
        <dbReference type="PROSITE" id="PS50893"/>
    </source>
</evidence>
<keyword evidence="4 6" id="KW-0472">Membrane</keyword>
<dbReference type="InterPro" id="IPR013525">
    <property type="entry name" value="ABC2_TM"/>
</dbReference>
<evidence type="ECO:0000256" key="4">
    <source>
        <dbReference type="ARBA" id="ARBA00023136"/>
    </source>
</evidence>
<organism evidence="8 9">
    <name type="scientific">Allacma fusca</name>
    <dbReference type="NCBI Taxonomy" id="39272"/>
    <lineage>
        <taxon>Eukaryota</taxon>
        <taxon>Metazoa</taxon>
        <taxon>Ecdysozoa</taxon>
        <taxon>Arthropoda</taxon>
        <taxon>Hexapoda</taxon>
        <taxon>Collembola</taxon>
        <taxon>Symphypleona</taxon>
        <taxon>Sminthuridae</taxon>
        <taxon>Allacma</taxon>
    </lineage>
</organism>
<dbReference type="OrthoDB" id="8061355at2759"/>
<feature type="transmembrane region" description="Helical" evidence="6">
    <location>
        <begin position="1110"/>
        <end position="1131"/>
    </location>
</feature>
<dbReference type="Pfam" id="PF00005">
    <property type="entry name" value="ABC_tran"/>
    <property type="match status" value="2"/>
</dbReference>
<dbReference type="GO" id="GO:0140359">
    <property type="term" value="F:ABC-type transporter activity"/>
    <property type="evidence" value="ECO:0007669"/>
    <property type="project" value="InterPro"/>
</dbReference>
<feature type="domain" description="ABC transporter" evidence="7">
    <location>
        <begin position="1422"/>
        <end position="1650"/>
    </location>
</feature>
<evidence type="ECO:0000313" key="9">
    <source>
        <dbReference type="Proteomes" id="UP000708208"/>
    </source>
</evidence>
<feature type="region of interest" description="Disordered" evidence="5">
    <location>
        <begin position="840"/>
        <end position="859"/>
    </location>
</feature>
<dbReference type="GO" id="GO:0005319">
    <property type="term" value="F:lipid transporter activity"/>
    <property type="evidence" value="ECO:0007669"/>
    <property type="project" value="TreeGrafter"/>
</dbReference>
<keyword evidence="2 6" id="KW-0812">Transmembrane</keyword>
<feature type="transmembrane region" description="Helical" evidence="6">
    <location>
        <begin position="28"/>
        <end position="48"/>
    </location>
</feature>
<gene>
    <name evidence="8" type="ORF">AFUS01_LOCUS32989</name>
</gene>
<dbReference type="GO" id="GO:0016887">
    <property type="term" value="F:ATP hydrolysis activity"/>
    <property type="evidence" value="ECO:0007669"/>
    <property type="project" value="InterPro"/>
</dbReference>
<keyword evidence="9" id="KW-1185">Reference proteome</keyword>
<sequence>MEKNPVSLKFRRLLLLIWKNMILRKRHWIITSFQVFLPVILVVGFTTANKATSTGERQQSGQPEPPPGPRHGIMEMARVAIELNNTRVAYAPSNAFTDKMIKNLVDSINAFNLGTVVIDWKGFPSESAIERTVKHQFLKEREYRRVPSNDISAAVIFTKTFNSVSNVPPEGVYSYTLRFVRDEAKTADLFPTHGPSGHDSYMSIGFIGLQLLLDHALIKEITSTGINSTLYIETMPSISYDKPKSSNDVMDRVWSTLVWSFIFIVPSVVREIVSERESGIKELMRIMGLPNWMHLLGWIIDSIAFLTITVTVVAYLLNSSKIFTDGGIFRGWILIFVYCMESVAMCIFIASFFEQPALATTLGFLVWTLTFVLDMIIRGYYNSLNTYLVPFLGIIPNVGLSLCLTNMHEFETLGPTLIVMAISIFLYLLLALYVENIMSFTYGVRQPWHYIFTTCARRPKIVDSHRLSQLLEESGSQEEQAGEYFQSDPTEIEPGVEVVDLSKEFRKGIKAVDNLSLKIFKGQITALLGHNGAGKTTTMSILTGILSPTRGTAIIDGHDIRNDMEGARQSMGLCPQHNMLFDRLTVKEHLLFFAKLKGAKSAEANSEMNEILNQLDMMKKVNVMSKSLSGGQKRKLNLSMALIGGSKVVILDEPTSGLDPESRRAMWDLLMSARAERTILLTTHLMEEADVLGDRIAIMAEGKLKCCGTSPFLKKKYGPGYTIRMTLRDKTHADQILDTVRLHVNDASFKGMPNLLELAVELPSLENSSVFPAIFSDLESNKGKLGIKTVGLSTPTMDDIFMKVIIDENMESQVSEVPSARETRSRLVVESNSTAIISKDNVESKNSSRSKFNSKEASTNASKIGFQQAARNQENDQVHSNRNREMQGLEPTKRASLSLMGLRFYAILMKRVHYSRRKLIIVLIQLMIFLLVTVLVTLSSNFMRSIQTSRNEFDQPVFAFKLASYSDPITPYRENNSSTPNIGPSYAAVVGKSALKINREDMTNYSDFGDYLLSKVHTDENYISSYIVGADFNHTTPRFGEGMAAYYSVFPHHALPLSVNLISNALLHLLTGSRDFSVEVRSHPLRSRYREFKTAIAFAQPGFHAATSMIYVNLIGIGLVIVAAFLVIFPAEERISKAKHLQLMTEVNVLIFWGASLLWDFLVLLVIICVGLCCFPIFQMYNFFTANGALGVLLAILMVYAFSTICFAYAVSLLVKTVLNGFSFIACFNILFGLVAATAFRFIEGNVDQIICQILNRIVCQICPFFGILRCLQKFFHTTLVNNRCEMLHTEFPKLQCGSDSPARICCPCPSGTPLDQLQWEHTGRCFQLRPYLQWWEWELDKFNGKWVESPGICQELFYVFLAGMFYILIVLLIDSGFFKPLFALCHYPRPATMTDERDEDVIEEAKRIESQLSTGSVSDAVAVSSVTKMFGSFPAVNDLTFGAQYGECFGLLGVNGAGKTTTFRILTGDTGPSHGNVFMEKYNMRKRSKYCLSRIGYCPQFDAILGVLSGKEMLQLFSRLRGSLNTSEETTKWLSKVGLLESANVRCKNYSGGMKRRLSTAMALIGDPPLVMLDEPTSGVDPVARRQFWGVIRSNSDLGQAIILTSHSMDEIEALCSRLAIMVNGQFQCFGGVQHIKSKFGQGFTLTFKLKPVVPQDSPKLLSLMEEIDSKFRPCNLKDRHENLIQYQVYKPDLPWKNLFEFLEDLKTNYVDEIEDYSATETTLDEVFLSFARQQYPVLKNGCCSCCTKK</sequence>
<dbReference type="InterPro" id="IPR026082">
    <property type="entry name" value="ABCA"/>
</dbReference>
<dbReference type="PROSITE" id="PS00211">
    <property type="entry name" value="ABC_TRANSPORTER_1"/>
    <property type="match status" value="1"/>
</dbReference>